<dbReference type="EMBL" id="AMCI01004746">
    <property type="protein sequence ID" value="EJW97465.1"/>
    <property type="molecule type" value="Genomic_DNA"/>
</dbReference>
<accession>J9CBZ0</accession>
<dbReference type="Pfam" id="PF02687">
    <property type="entry name" value="FtsX"/>
    <property type="match status" value="1"/>
</dbReference>
<gene>
    <name evidence="9" type="ORF">EVA_14430</name>
</gene>
<keyword evidence="5 6" id="KW-0472">Membrane</keyword>
<organism evidence="9">
    <name type="scientific">gut metagenome</name>
    <dbReference type="NCBI Taxonomy" id="749906"/>
    <lineage>
        <taxon>unclassified sequences</taxon>
        <taxon>metagenomes</taxon>
        <taxon>organismal metagenomes</taxon>
    </lineage>
</organism>
<feature type="domain" description="MacB-like periplasmic core" evidence="8">
    <location>
        <begin position="27"/>
        <end position="255"/>
    </location>
</feature>
<reference evidence="9" key="1">
    <citation type="journal article" date="2012" name="PLoS ONE">
        <title>Gene sets for utilization of primary and secondary nutrition supplies in the distal gut of endangered iberian lynx.</title>
        <authorList>
            <person name="Alcaide M."/>
            <person name="Messina E."/>
            <person name="Richter M."/>
            <person name="Bargiela R."/>
            <person name="Peplies J."/>
            <person name="Huws S.A."/>
            <person name="Newbold C.J."/>
            <person name="Golyshin P.N."/>
            <person name="Simon M.A."/>
            <person name="Lopez G."/>
            <person name="Yakimov M.M."/>
            <person name="Ferrer M."/>
        </authorList>
    </citation>
    <scope>NUCLEOTIDE SEQUENCE</scope>
</reference>
<keyword evidence="3 6" id="KW-0812">Transmembrane</keyword>
<evidence type="ECO:0000256" key="5">
    <source>
        <dbReference type="ARBA" id="ARBA00023136"/>
    </source>
</evidence>
<comment type="subcellular location">
    <subcellularLocation>
        <location evidence="1">Cell membrane</location>
        <topology evidence="1">Multi-pass membrane protein</topology>
    </subcellularLocation>
</comment>
<dbReference type="GO" id="GO:0022857">
    <property type="term" value="F:transmembrane transporter activity"/>
    <property type="evidence" value="ECO:0007669"/>
    <property type="project" value="TreeGrafter"/>
</dbReference>
<evidence type="ECO:0000256" key="2">
    <source>
        <dbReference type="ARBA" id="ARBA00022475"/>
    </source>
</evidence>
<name>J9CBZ0_9ZZZZ</name>
<evidence type="ECO:0000256" key="3">
    <source>
        <dbReference type="ARBA" id="ARBA00022692"/>
    </source>
</evidence>
<feature type="transmembrane region" description="Helical" evidence="6">
    <location>
        <begin position="28"/>
        <end position="50"/>
    </location>
</feature>
<protein>
    <submittedName>
        <fullName evidence="9">ABC transporter permease component</fullName>
    </submittedName>
</protein>
<keyword evidence="4 6" id="KW-1133">Transmembrane helix</keyword>
<evidence type="ECO:0000313" key="9">
    <source>
        <dbReference type="EMBL" id="EJW97465.1"/>
    </source>
</evidence>
<dbReference type="Pfam" id="PF12704">
    <property type="entry name" value="MacB_PCD"/>
    <property type="match status" value="1"/>
</dbReference>
<evidence type="ECO:0000259" key="8">
    <source>
        <dbReference type="Pfam" id="PF12704"/>
    </source>
</evidence>
<feature type="transmembrane region" description="Helical" evidence="6">
    <location>
        <begin position="303"/>
        <end position="323"/>
    </location>
</feature>
<dbReference type="InterPro" id="IPR025857">
    <property type="entry name" value="MacB_PCD"/>
</dbReference>
<dbReference type="AlphaFoldDB" id="J9CBZ0"/>
<dbReference type="PANTHER" id="PTHR30572:SF18">
    <property type="entry name" value="ABC-TYPE MACROLIDE FAMILY EXPORT SYSTEM PERMEASE COMPONENT 2"/>
    <property type="match status" value="1"/>
</dbReference>
<dbReference type="PANTHER" id="PTHR30572">
    <property type="entry name" value="MEMBRANE COMPONENT OF TRANSPORTER-RELATED"/>
    <property type="match status" value="1"/>
</dbReference>
<comment type="caution">
    <text evidence="9">The sequence shown here is derived from an EMBL/GenBank/DDBJ whole genome shotgun (WGS) entry which is preliminary data.</text>
</comment>
<keyword evidence="2" id="KW-1003">Cell membrane</keyword>
<evidence type="ECO:0000256" key="6">
    <source>
        <dbReference type="SAM" id="Phobius"/>
    </source>
</evidence>
<feature type="transmembrane region" description="Helical" evidence="6">
    <location>
        <begin position="404"/>
        <end position="427"/>
    </location>
</feature>
<feature type="transmembrane region" description="Helical" evidence="6">
    <location>
        <begin position="354"/>
        <end position="375"/>
    </location>
</feature>
<evidence type="ECO:0000259" key="7">
    <source>
        <dbReference type="Pfam" id="PF02687"/>
    </source>
</evidence>
<proteinExistence type="predicted"/>
<evidence type="ECO:0000256" key="1">
    <source>
        <dbReference type="ARBA" id="ARBA00004651"/>
    </source>
</evidence>
<dbReference type="InterPro" id="IPR050250">
    <property type="entry name" value="Macrolide_Exporter_MacB"/>
</dbReference>
<dbReference type="InterPro" id="IPR003838">
    <property type="entry name" value="ABC3_permease_C"/>
</dbReference>
<sequence>MKLFFSFKQAVYFRQAWQLLKQHRLFSAFYLAGTALAIAMTLTMAVIYYVKMAPVYPEVNRSRTLYLEKASFQSPNNQWQYVVSYQAVKEWFYPLQHARCVSAQYQDRRVTESYIQLADQRGDLKVSPQFVDPAFFQIYAFQFHEGAPFTQADWESGLCVAVITDALARRLFGRTRDVVGQTFSMNFVTYRVCGVVRAASYLTSQSYAEVYIPYSALPGYDRSESDELPYYGPYRLTFLVDDARQAEALKQEVRDLVHKVNHSEALGDWKVNFYNQPRTHLLKVFQGWDMQDEFDVWATVRSFLLIGLVLLLVPALNLSGMIASRMEGRLAEMGVRQAFGASRRTLLSQVMAENLLLTLLGSFFGLVLAWFFLYAGRHWVFMLFDEWSMFPSESVDVEVSGEMLFAPAVFLMALLVCLLLNLLSALIPAWHALRRPLVQSLNEKK</sequence>
<feature type="domain" description="ABC3 transporter permease C-terminal" evidence="7">
    <location>
        <begin position="305"/>
        <end position="436"/>
    </location>
</feature>
<dbReference type="GO" id="GO:0005886">
    <property type="term" value="C:plasma membrane"/>
    <property type="evidence" value="ECO:0007669"/>
    <property type="project" value="UniProtKB-SubCell"/>
</dbReference>
<evidence type="ECO:0000256" key="4">
    <source>
        <dbReference type="ARBA" id="ARBA00022989"/>
    </source>
</evidence>